<dbReference type="AlphaFoldDB" id="A0A1M6K7L0"/>
<evidence type="ECO:0000313" key="1">
    <source>
        <dbReference type="EMBL" id="SHJ54978.1"/>
    </source>
</evidence>
<dbReference type="RefSeq" id="WP_073272335.1">
    <property type="nucleotide sequence ID" value="NZ_FRAC01000006.1"/>
</dbReference>
<organism evidence="1 2">
    <name type="scientific">Anaerocolumna jejuensis DSM 15929</name>
    <dbReference type="NCBI Taxonomy" id="1121322"/>
    <lineage>
        <taxon>Bacteria</taxon>
        <taxon>Bacillati</taxon>
        <taxon>Bacillota</taxon>
        <taxon>Clostridia</taxon>
        <taxon>Lachnospirales</taxon>
        <taxon>Lachnospiraceae</taxon>
        <taxon>Anaerocolumna</taxon>
    </lineage>
</organism>
<gene>
    <name evidence="1" type="ORF">SAMN02745136_00352</name>
</gene>
<reference evidence="1 2" key="1">
    <citation type="submission" date="2016-11" db="EMBL/GenBank/DDBJ databases">
        <authorList>
            <person name="Jaros S."/>
            <person name="Januszkiewicz K."/>
            <person name="Wedrychowicz H."/>
        </authorList>
    </citation>
    <scope>NUCLEOTIDE SEQUENCE [LARGE SCALE GENOMIC DNA]</scope>
    <source>
        <strain evidence="1 2">DSM 15929</strain>
    </source>
</reference>
<protein>
    <submittedName>
        <fullName evidence="1">YlzJ-like protein</fullName>
    </submittedName>
</protein>
<evidence type="ECO:0000313" key="2">
    <source>
        <dbReference type="Proteomes" id="UP000184386"/>
    </source>
</evidence>
<sequence>MLYTVTPLDRIYTDRTESLIKSKRTEEKSTDVEQSSFDVEHGKIYTRKEGEGYIIEGIQSTDMQDYLNPVYSPGNNFPCN</sequence>
<dbReference type="Pfam" id="PF14035">
    <property type="entry name" value="YlzJ"/>
    <property type="match status" value="1"/>
</dbReference>
<proteinExistence type="predicted"/>
<dbReference type="EMBL" id="FRAC01000006">
    <property type="protein sequence ID" value="SHJ54978.1"/>
    <property type="molecule type" value="Genomic_DNA"/>
</dbReference>
<dbReference type="STRING" id="1121322.SAMN02745136_00352"/>
<dbReference type="Proteomes" id="UP000184386">
    <property type="component" value="Unassembled WGS sequence"/>
</dbReference>
<dbReference type="OrthoDB" id="1683573at2"/>
<accession>A0A1M6K7L0</accession>
<keyword evidence="2" id="KW-1185">Reference proteome</keyword>
<name>A0A1M6K7L0_9FIRM</name>
<dbReference type="InterPro" id="IPR025619">
    <property type="entry name" value="YlzJ"/>
</dbReference>